<reference evidence="1 2" key="1">
    <citation type="submission" date="2014-03" db="EMBL/GenBank/DDBJ databases">
        <title>complete genome sequence of Flavobacteriaceae bacterium JBKA-6.</title>
        <authorList>
            <person name="Takano T."/>
            <person name="Nakamura Y."/>
            <person name="Takuma S."/>
            <person name="Yasuike M."/>
            <person name="Matsuyama T."/>
            <person name="Sakai T."/>
            <person name="Fujiwara A."/>
            <person name="Kimoto K."/>
            <person name="Fukuda Y."/>
            <person name="Kondo H."/>
            <person name="Hirono I."/>
            <person name="Nakayasu C."/>
        </authorList>
    </citation>
    <scope>NUCLEOTIDE SEQUENCE [LARGE SCALE GENOMIC DNA]</scope>
    <source>
        <strain evidence="1 2">JBKA-6</strain>
    </source>
</reference>
<keyword evidence="1" id="KW-0456">Lyase</keyword>
<dbReference type="AlphaFoldDB" id="A0A1J1E945"/>
<keyword evidence="2" id="KW-1185">Reference proteome</keyword>
<dbReference type="KEGG" id="ise:JBKA6_0035"/>
<dbReference type="EMBL" id="AP014564">
    <property type="protein sequence ID" value="BAV94048.1"/>
    <property type="molecule type" value="Genomic_DNA"/>
</dbReference>
<protein>
    <submittedName>
        <fullName evidence="1">Adenylosuccinate lyase</fullName>
    </submittedName>
</protein>
<dbReference type="Proteomes" id="UP000243197">
    <property type="component" value="Chromosome"/>
</dbReference>
<name>A0A1J1E945_9FLAO</name>
<dbReference type="InterPro" id="IPR024083">
    <property type="entry name" value="Fumarase/histidase_N"/>
</dbReference>
<proteinExistence type="predicted"/>
<gene>
    <name evidence="1" type="ORF">JBKA6_0035</name>
</gene>
<dbReference type="PANTHER" id="PTHR43411:SF1">
    <property type="entry name" value="ADENYLOSUCCINATE LYASE"/>
    <property type="match status" value="1"/>
</dbReference>
<dbReference type="SUPFAM" id="SSF48557">
    <property type="entry name" value="L-aspartase-like"/>
    <property type="match status" value="1"/>
</dbReference>
<evidence type="ECO:0000313" key="2">
    <source>
        <dbReference type="Proteomes" id="UP000243197"/>
    </source>
</evidence>
<dbReference type="GO" id="GO:0016829">
    <property type="term" value="F:lyase activity"/>
    <property type="evidence" value="ECO:0007669"/>
    <property type="project" value="UniProtKB-KW"/>
</dbReference>
<organism evidence="1 2">
    <name type="scientific">Ichthyobacterium seriolicida</name>
    <dbReference type="NCBI Taxonomy" id="242600"/>
    <lineage>
        <taxon>Bacteria</taxon>
        <taxon>Pseudomonadati</taxon>
        <taxon>Bacteroidota</taxon>
        <taxon>Flavobacteriia</taxon>
        <taxon>Flavobacteriales</taxon>
        <taxon>Ichthyobacteriaceae</taxon>
        <taxon>Ichthyobacterium</taxon>
    </lineage>
</organism>
<dbReference type="InterPro" id="IPR008948">
    <property type="entry name" value="L-Aspartase-like"/>
</dbReference>
<dbReference type="InterPro" id="IPR047136">
    <property type="entry name" value="PurB_bact"/>
</dbReference>
<accession>A0A1J1E945</accession>
<sequence>MDLTAFNAISPIDGRYRLKTKKLRKYSSEEALIKYRVYVEIEYFIALTEIPLPQLKNFPNEKTNGIRYFDTIP</sequence>
<dbReference type="Gene3D" id="1.10.275.10">
    <property type="entry name" value="Fumarase/aspartase (N-terminal domain)"/>
    <property type="match status" value="1"/>
</dbReference>
<evidence type="ECO:0000313" key="1">
    <source>
        <dbReference type="EMBL" id="BAV94048.1"/>
    </source>
</evidence>
<dbReference type="PANTHER" id="PTHR43411">
    <property type="entry name" value="ADENYLOSUCCINATE LYASE"/>
    <property type="match status" value="1"/>
</dbReference>